<accession>A0A1H4FMV0</accession>
<keyword evidence="3" id="KW-1185">Reference proteome</keyword>
<dbReference type="Proteomes" id="UP000198850">
    <property type="component" value="Unassembled WGS sequence"/>
</dbReference>
<feature type="chain" id="PRO_5011788312" description="DUF4402 domain-containing protein" evidence="1">
    <location>
        <begin position="25"/>
        <end position="178"/>
    </location>
</feature>
<name>A0A1H4FMV0_9SPHI</name>
<dbReference type="AlphaFoldDB" id="A0A1H4FMV0"/>
<reference evidence="2 3" key="1">
    <citation type="submission" date="2016-10" db="EMBL/GenBank/DDBJ databases">
        <authorList>
            <person name="de Groot N.N."/>
        </authorList>
    </citation>
    <scope>NUCLEOTIDE SEQUENCE [LARGE SCALE GENOMIC DNA]</scope>
    <source>
        <strain evidence="2 3">DSM 19033</strain>
    </source>
</reference>
<keyword evidence="1" id="KW-0732">Signal</keyword>
<organism evidence="2 3">
    <name type="scientific">Pedobacter hartonius</name>
    <dbReference type="NCBI Taxonomy" id="425514"/>
    <lineage>
        <taxon>Bacteria</taxon>
        <taxon>Pseudomonadati</taxon>
        <taxon>Bacteroidota</taxon>
        <taxon>Sphingobacteriia</taxon>
        <taxon>Sphingobacteriales</taxon>
        <taxon>Sphingobacteriaceae</taxon>
        <taxon>Pedobacter</taxon>
    </lineage>
</organism>
<dbReference type="OrthoDB" id="709039at2"/>
<proteinExistence type="predicted"/>
<feature type="signal peptide" evidence="1">
    <location>
        <begin position="1"/>
        <end position="24"/>
    </location>
</feature>
<dbReference type="RefSeq" id="WP_090557748.1">
    <property type="nucleotide sequence ID" value="NZ_FNRA01000008.1"/>
</dbReference>
<dbReference type="STRING" id="425514.SAMN05443550_1087"/>
<evidence type="ECO:0000256" key="1">
    <source>
        <dbReference type="SAM" id="SignalP"/>
    </source>
</evidence>
<evidence type="ECO:0008006" key="4">
    <source>
        <dbReference type="Google" id="ProtNLM"/>
    </source>
</evidence>
<protein>
    <recommendedName>
        <fullName evidence="4">DUF4402 domain-containing protein</fullName>
    </recommendedName>
</protein>
<dbReference type="EMBL" id="FNRA01000008">
    <property type="protein sequence ID" value="SEA98471.1"/>
    <property type="molecule type" value="Genomic_DNA"/>
</dbReference>
<sequence>MKRNLLMIAAILAVFTLSNFRASAQVAPITSGNVPLSIILADAVTITLEAAPAVSFSYSLPTDYIGPRLVNKPTHFSIFSNRNYTLSVKADAAFQTPTTGPSIPLSAVNVAVKSSLPATGITPATVVLSTQGADLLTPAPATLGTVYSIDYTIPSSVPLLGVTAGTYTTNVIYTVTQL</sequence>
<gene>
    <name evidence="2" type="ORF">SAMN05443550_1087</name>
</gene>
<evidence type="ECO:0000313" key="2">
    <source>
        <dbReference type="EMBL" id="SEA98471.1"/>
    </source>
</evidence>
<evidence type="ECO:0000313" key="3">
    <source>
        <dbReference type="Proteomes" id="UP000198850"/>
    </source>
</evidence>